<name>A0A9P8KTT8_9PEZI</name>
<protein>
    <submittedName>
        <fullName evidence="2">Uncharacterized protein</fullName>
    </submittedName>
</protein>
<feature type="region of interest" description="Disordered" evidence="1">
    <location>
        <begin position="166"/>
        <end position="217"/>
    </location>
</feature>
<dbReference type="OrthoDB" id="5411141at2759"/>
<dbReference type="AlphaFoldDB" id="A0A9P8KTT8"/>
<evidence type="ECO:0000256" key="1">
    <source>
        <dbReference type="SAM" id="MobiDB-lite"/>
    </source>
</evidence>
<gene>
    <name evidence="2" type="ORF">FGG08_007526</name>
</gene>
<evidence type="ECO:0000313" key="3">
    <source>
        <dbReference type="Proteomes" id="UP000698800"/>
    </source>
</evidence>
<keyword evidence="3" id="KW-1185">Reference proteome</keyword>
<sequence>MGTQSDFEPYDFDAEKRCSLDPEFRFFDRPFERRVSIPPAAFFRRSSDVKMEQQKWARQSLQSQRTFYHARTPSNSSLEGRDSSPEPASTLICPKELNRSNRGHRKDSLPPLNLSQPRHQETSDGGSCSRPISPRATHASHLSVATSVESAPHFQTVDTWVDHQAARLDRKRNRGDPHSKRDEYHRHRRRDSGAPVPETPSAFRHHPGRAVSWGGASLVPSEVLDEKIGWR</sequence>
<accession>A0A9P8KTT8</accession>
<feature type="compositionally biased region" description="Polar residues" evidence="1">
    <location>
        <begin position="56"/>
        <end position="78"/>
    </location>
</feature>
<dbReference type="Proteomes" id="UP000698800">
    <property type="component" value="Unassembled WGS sequence"/>
</dbReference>
<dbReference type="EMBL" id="JAGHQL010000338">
    <property type="protein sequence ID" value="KAH0533848.1"/>
    <property type="molecule type" value="Genomic_DNA"/>
</dbReference>
<organism evidence="2 3">
    <name type="scientific">Glutinoglossum americanum</name>
    <dbReference type="NCBI Taxonomy" id="1670608"/>
    <lineage>
        <taxon>Eukaryota</taxon>
        <taxon>Fungi</taxon>
        <taxon>Dikarya</taxon>
        <taxon>Ascomycota</taxon>
        <taxon>Pezizomycotina</taxon>
        <taxon>Geoglossomycetes</taxon>
        <taxon>Geoglossales</taxon>
        <taxon>Geoglossaceae</taxon>
        <taxon>Glutinoglossum</taxon>
    </lineage>
</organism>
<evidence type="ECO:0000313" key="2">
    <source>
        <dbReference type="EMBL" id="KAH0533848.1"/>
    </source>
</evidence>
<comment type="caution">
    <text evidence="2">The sequence shown here is derived from an EMBL/GenBank/DDBJ whole genome shotgun (WGS) entry which is preliminary data.</text>
</comment>
<feature type="region of interest" description="Disordered" evidence="1">
    <location>
        <begin position="55"/>
        <end position="147"/>
    </location>
</feature>
<reference evidence="2" key="1">
    <citation type="submission" date="2021-03" db="EMBL/GenBank/DDBJ databases">
        <title>Comparative genomics and phylogenomic investigation of the class Geoglossomycetes provide insights into ecological specialization and systematics.</title>
        <authorList>
            <person name="Melie T."/>
            <person name="Pirro S."/>
            <person name="Miller A.N."/>
            <person name="Quandt A."/>
        </authorList>
    </citation>
    <scope>NUCLEOTIDE SEQUENCE</scope>
    <source>
        <strain evidence="2">GBOQ0MN5Z8</strain>
    </source>
</reference>
<feature type="compositionally biased region" description="Basic and acidic residues" evidence="1">
    <location>
        <begin position="166"/>
        <end position="185"/>
    </location>
</feature>
<proteinExistence type="predicted"/>